<protein>
    <submittedName>
        <fullName evidence="1">Uncharacterized protein</fullName>
    </submittedName>
</protein>
<gene>
    <name evidence="1" type="ORF">CDL15_Pgr000026</name>
</gene>
<reference evidence="2" key="1">
    <citation type="journal article" date="2017" name="Plant J.">
        <title>The pomegranate (Punica granatum L.) genome and the genomics of punicalagin biosynthesis.</title>
        <authorList>
            <person name="Qin G."/>
            <person name="Xu C."/>
            <person name="Ming R."/>
            <person name="Tang H."/>
            <person name="Guyot R."/>
            <person name="Kramer E.M."/>
            <person name="Hu Y."/>
            <person name="Yi X."/>
            <person name="Qi Y."/>
            <person name="Xu X."/>
            <person name="Gao Z."/>
            <person name="Pan H."/>
            <person name="Jian J."/>
            <person name="Tian Y."/>
            <person name="Yue Z."/>
            <person name="Xu Y."/>
        </authorList>
    </citation>
    <scope>NUCLEOTIDE SEQUENCE [LARGE SCALE GENOMIC DNA]</scope>
    <source>
        <strain evidence="2">cv. Dabenzi</strain>
    </source>
</reference>
<dbReference type="AlphaFoldDB" id="A0A218VQK5"/>
<proteinExistence type="predicted"/>
<comment type="caution">
    <text evidence="1">The sequence shown here is derived from an EMBL/GenBank/DDBJ whole genome shotgun (WGS) entry which is preliminary data.</text>
</comment>
<dbReference type="Proteomes" id="UP000197138">
    <property type="component" value="Unassembled WGS sequence"/>
</dbReference>
<accession>A0A218VQK5</accession>
<evidence type="ECO:0000313" key="2">
    <source>
        <dbReference type="Proteomes" id="UP000197138"/>
    </source>
</evidence>
<sequence length="87" mass="9694">MILEKWQRKVTTSIESGSPLEAFAGNQSVSFPQPLWYFATSFFRLCYSRGQRSGSPLLAEMNGSEGGWVLFPGRAGGEGHKRRLPSR</sequence>
<name>A0A218VQK5_PUNGR</name>
<evidence type="ECO:0000313" key="1">
    <source>
        <dbReference type="EMBL" id="OWM62589.1"/>
    </source>
</evidence>
<dbReference type="EMBL" id="MTKT01016494">
    <property type="protein sequence ID" value="OWM62589.1"/>
    <property type="molecule type" value="Genomic_DNA"/>
</dbReference>
<organism evidence="1 2">
    <name type="scientific">Punica granatum</name>
    <name type="common">Pomegranate</name>
    <dbReference type="NCBI Taxonomy" id="22663"/>
    <lineage>
        <taxon>Eukaryota</taxon>
        <taxon>Viridiplantae</taxon>
        <taxon>Streptophyta</taxon>
        <taxon>Embryophyta</taxon>
        <taxon>Tracheophyta</taxon>
        <taxon>Spermatophyta</taxon>
        <taxon>Magnoliopsida</taxon>
        <taxon>eudicotyledons</taxon>
        <taxon>Gunneridae</taxon>
        <taxon>Pentapetalae</taxon>
        <taxon>rosids</taxon>
        <taxon>malvids</taxon>
        <taxon>Myrtales</taxon>
        <taxon>Lythraceae</taxon>
        <taxon>Punica</taxon>
    </lineage>
</organism>